<organism evidence="1">
    <name type="scientific">viral metagenome</name>
    <dbReference type="NCBI Taxonomy" id="1070528"/>
    <lineage>
        <taxon>unclassified sequences</taxon>
        <taxon>metagenomes</taxon>
        <taxon>organismal metagenomes</taxon>
    </lineage>
</organism>
<sequence>MRRSEMKAERMNKCQNGDKMKKYIVYPGFVTSRNDGDRHYVSASQLIHLHKVQNSECIIVRGRRDYYKLHGINRELINLIPRSDGNYKSYNKRIQTDADKPHRGTVCLLRRED</sequence>
<evidence type="ECO:0000313" key="1">
    <source>
        <dbReference type="EMBL" id="QJA93022.1"/>
    </source>
</evidence>
<reference evidence="1" key="1">
    <citation type="submission" date="2020-03" db="EMBL/GenBank/DDBJ databases">
        <title>The deep terrestrial virosphere.</title>
        <authorList>
            <person name="Holmfeldt K."/>
            <person name="Nilsson E."/>
            <person name="Simone D."/>
            <person name="Lopez-Fernandez M."/>
            <person name="Wu X."/>
            <person name="de Brujin I."/>
            <person name="Lundin D."/>
            <person name="Andersson A."/>
            <person name="Bertilsson S."/>
            <person name="Dopson M."/>
        </authorList>
    </citation>
    <scope>NUCLEOTIDE SEQUENCE</scope>
    <source>
        <strain evidence="1">MM415B04389</strain>
    </source>
</reference>
<proteinExistence type="predicted"/>
<protein>
    <submittedName>
        <fullName evidence="1">Uncharacterized protein</fullName>
    </submittedName>
</protein>
<dbReference type="AlphaFoldDB" id="A0A6M3LH95"/>
<gene>
    <name evidence="1" type="ORF">MM415B04389_0004</name>
</gene>
<name>A0A6M3LH95_9ZZZZ</name>
<accession>A0A6M3LH95</accession>
<dbReference type="EMBL" id="MT143116">
    <property type="protein sequence ID" value="QJA93022.1"/>
    <property type="molecule type" value="Genomic_DNA"/>
</dbReference>